<evidence type="ECO:0000313" key="2">
    <source>
        <dbReference type="EMBL" id="NKC33226.1"/>
    </source>
</evidence>
<sequence length="88" mass="9389">MIPLAFALFALAYSGLVLFTVAASLRRLMSPMRAALGALALSVLVHGATTLMLAEEAPLALYFWGIPHLLILPLLLLSARRQSRSTGA</sequence>
<protein>
    <submittedName>
        <fullName evidence="2">Uncharacterized protein</fullName>
    </submittedName>
</protein>
<dbReference type="Proteomes" id="UP000787635">
    <property type="component" value="Unassembled WGS sequence"/>
</dbReference>
<keyword evidence="1" id="KW-1133">Transmembrane helix</keyword>
<reference evidence="2 3" key="1">
    <citation type="submission" date="2020-03" db="EMBL/GenBank/DDBJ databases">
        <title>Roseomonas selenitidurans sp. nov. isolated from urban soil.</title>
        <authorList>
            <person name="Liu H."/>
        </authorList>
    </citation>
    <scope>NUCLEOTIDE SEQUENCE [LARGE SCALE GENOMIC DNA]</scope>
    <source>
        <strain evidence="2 3">BU-1</strain>
    </source>
</reference>
<dbReference type="EMBL" id="JAAVNE010000040">
    <property type="protein sequence ID" value="NKC33226.1"/>
    <property type="molecule type" value="Genomic_DNA"/>
</dbReference>
<gene>
    <name evidence="2" type="ORF">HEQ75_20355</name>
</gene>
<proteinExistence type="predicted"/>
<evidence type="ECO:0000256" key="1">
    <source>
        <dbReference type="SAM" id="Phobius"/>
    </source>
</evidence>
<keyword evidence="3" id="KW-1185">Reference proteome</keyword>
<feature type="transmembrane region" description="Helical" evidence="1">
    <location>
        <begin position="6"/>
        <end position="25"/>
    </location>
</feature>
<evidence type="ECO:0000313" key="3">
    <source>
        <dbReference type="Proteomes" id="UP000787635"/>
    </source>
</evidence>
<name>A0ABX1E7Q8_9PROT</name>
<organism evidence="2 3">
    <name type="scientific">Falsiroseomonas selenitidurans</name>
    <dbReference type="NCBI Taxonomy" id="2716335"/>
    <lineage>
        <taxon>Bacteria</taxon>
        <taxon>Pseudomonadati</taxon>
        <taxon>Pseudomonadota</taxon>
        <taxon>Alphaproteobacteria</taxon>
        <taxon>Acetobacterales</taxon>
        <taxon>Roseomonadaceae</taxon>
        <taxon>Falsiroseomonas</taxon>
    </lineage>
</organism>
<dbReference type="RefSeq" id="WP_168033959.1">
    <property type="nucleotide sequence ID" value="NZ_JAAVNE010000040.1"/>
</dbReference>
<feature type="transmembrane region" description="Helical" evidence="1">
    <location>
        <begin position="59"/>
        <end position="77"/>
    </location>
</feature>
<keyword evidence="1" id="KW-0472">Membrane</keyword>
<accession>A0ABX1E7Q8</accession>
<keyword evidence="1" id="KW-0812">Transmembrane</keyword>
<comment type="caution">
    <text evidence="2">The sequence shown here is derived from an EMBL/GenBank/DDBJ whole genome shotgun (WGS) entry which is preliminary data.</text>
</comment>
<feature type="transmembrane region" description="Helical" evidence="1">
    <location>
        <begin position="34"/>
        <end position="53"/>
    </location>
</feature>